<sequence length="346" mass="38115">MPSSINVTELLNPYTPMAFLPPDLAFQEQTSSYVLVGAAGAMVWDILTNINSDYKLLFKQRIGLPTIVYFISRIAALFYVLISTIFDSAPVGRCSIYQGAINVSYPITVPATSLLFFFRIRAIFTGNNYIISFFFALWLAVLGGSLTLLKGVRASTIGPTQYCINSVIEPYVGATVIMPLVHDTLVFLAISWCLVSNSHINYNATSRWKALSGHYLPNFSKSLLRDGQLYYLITVGGNLLTTIMVFVPSVSVPYRTMFTVPNVMLTNAMACHVFRSTKIDLIRGSAYREDSNRSTLPLAFRGPTLHSNVVDPTHTLDFALTDVQAKTTGRIMPTDSASTSKALSPI</sequence>
<evidence type="ECO:0000256" key="1">
    <source>
        <dbReference type="SAM" id="Phobius"/>
    </source>
</evidence>
<dbReference type="AlphaFoldDB" id="F8NSR6"/>
<keyword evidence="1" id="KW-0812">Transmembrane</keyword>
<feature type="transmembrane region" description="Helical" evidence="1">
    <location>
        <begin position="96"/>
        <end position="118"/>
    </location>
</feature>
<evidence type="ECO:0000313" key="2">
    <source>
        <dbReference type="EMBL" id="EGO26990.1"/>
    </source>
</evidence>
<gene>
    <name evidence="2" type="ORF">SERLADRAFT_448100</name>
</gene>
<feature type="transmembrane region" description="Helical" evidence="1">
    <location>
        <begin position="130"/>
        <end position="151"/>
    </location>
</feature>
<feature type="transmembrane region" description="Helical" evidence="1">
    <location>
        <begin position="62"/>
        <end position="84"/>
    </location>
</feature>
<dbReference type="KEGG" id="sla:SERLADRAFT_448100"/>
<dbReference type="RefSeq" id="XP_007317163.1">
    <property type="nucleotide sequence ID" value="XM_007317101.1"/>
</dbReference>
<dbReference type="OrthoDB" id="3038990at2759"/>
<dbReference type="GeneID" id="18816443"/>
<keyword evidence="1" id="KW-1133">Transmembrane helix</keyword>
<organism>
    <name type="scientific">Serpula lacrymans var. lacrymans (strain S7.9)</name>
    <name type="common">Dry rot fungus</name>
    <dbReference type="NCBI Taxonomy" id="578457"/>
    <lineage>
        <taxon>Eukaryota</taxon>
        <taxon>Fungi</taxon>
        <taxon>Dikarya</taxon>
        <taxon>Basidiomycota</taxon>
        <taxon>Agaricomycotina</taxon>
        <taxon>Agaricomycetes</taxon>
        <taxon>Agaricomycetidae</taxon>
        <taxon>Boletales</taxon>
        <taxon>Coniophorineae</taxon>
        <taxon>Serpulaceae</taxon>
        <taxon>Serpula</taxon>
    </lineage>
</organism>
<feature type="transmembrane region" description="Helical" evidence="1">
    <location>
        <begin position="229"/>
        <end position="250"/>
    </location>
</feature>
<dbReference type="Proteomes" id="UP000008064">
    <property type="component" value="Unassembled WGS sequence"/>
</dbReference>
<feature type="transmembrane region" description="Helical" evidence="1">
    <location>
        <begin position="30"/>
        <end position="50"/>
    </location>
</feature>
<dbReference type="HOGENOM" id="CLU_060549_0_0_1"/>
<feature type="transmembrane region" description="Helical" evidence="1">
    <location>
        <begin position="171"/>
        <end position="195"/>
    </location>
</feature>
<keyword evidence="1" id="KW-0472">Membrane</keyword>
<dbReference type="EMBL" id="GL945432">
    <property type="protein sequence ID" value="EGO26990.1"/>
    <property type="molecule type" value="Genomic_DNA"/>
</dbReference>
<proteinExistence type="predicted"/>
<accession>F8NSR6</accession>
<name>F8NSR6_SERL9</name>
<protein>
    <submittedName>
        <fullName evidence="2">Uncharacterized protein</fullName>
    </submittedName>
</protein>
<reference evidence="2" key="1">
    <citation type="submission" date="2011-04" db="EMBL/GenBank/DDBJ databases">
        <title>Evolution of plant cell wall degrading machinery underlies the functional diversity of forest fungi.</title>
        <authorList>
            <consortium name="US DOE Joint Genome Institute (JGI-PGF)"/>
            <person name="Eastwood D.C."/>
            <person name="Floudas D."/>
            <person name="Binder M."/>
            <person name="Majcherczyk A."/>
            <person name="Schneider P."/>
            <person name="Aerts A."/>
            <person name="Asiegbu F.O."/>
            <person name="Baker S.E."/>
            <person name="Barry K."/>
            <person name="Bendiksby M."/>
            <person name="Blumentritt M."/>
            <person name="Coutinho P.M."/>
            <person name="Cullen D."/>
            <person name="Cullen D."/>
            <person name="Gathman A."/>
            <person name="Goodell B."/>
            <person name="Henrissat B."/>
            <person name="Ihrmark K."/>
            <person name="Kauserud H."/>
            <person name="Kohler A."/>
            <person name="LaButti K."/>
            <person name="Lapidus A."/>
            <person name="Lavin J.L."/>
            <person name="Lee Y.-H."/>
            <person name="Lindquist E."/>
            <person name="Lilly W."/>
            <person name="Lucas S."/>
            <person name="Morin E."/>
            <person name="Murat C."/>
            <person name="Oguiza J.A."/>
            <person name="Park J."/>
            <person name="Pisabarro A.G."/>
            <person name="Riley R."/>
            <person name="Rosling A."/>
            <person name="Salamov A."/>
            <person name="Schmidt O."/>
            <person name="Schmutz J."/>
            <person name="Skrede I."/>
            <person name="Stenlid J."/>
            <person name="Wiebenga A."/>
            <person name="Xie X."/>
            <person name="Kues U."/>
            <person name="Hibbett D.S."/>
            <person name="Hoffmeister D."/>
            <person name="Hogberg N."/>
            <person name="Martin F."/>
            <person name="Grigoriev I.V."/>
            <person name="Watkinson S.C."/>
        </authorList>
    </citation>
    <scope>NUCLEOTIDE SEQUENCE</scope>
    <source>
        <strain evidence="2">S7.9</strain>
    </source>
</reference>